<evidence type="ECO:0000256" key="1">
    <source>
        <dbReference type="SAM" id="MobiDB-lite"/>
    </source>
</evidence>
<proteinExistence type="predicted"/>
<gene>
    <name evidence="2" type="ORF">ACFFJ6_08150</name>
</gene>
<sequence length="159" mass="17251">MKTGTATMKQAGHGNPTRTGISDERALAMIQLIDELILVIDDENAELAKGLPASRLKQVDEKARLAELFERWVADCTGGSNAIHVQNPQLRDRLVDRILQLRGAMDENLVRLRAAIEASHRRIDAVMQAIREQLASASPYGAGGARAVRATSVGTSIRA</sequence>
<name>A0ABV6EQD0_9BRAD</name>
<keyword evidence="2" id="KW-0966">Cell projection</keyword>
<dbReference type="EMBL" id="JBHLWM010000003">
    <property type="protein sequence ID" value="MFC0240434.1"/>
    <property type="molecule type" value="Genomic_DNA"/>
</dbReference>
<accession>A0ABV6EQD0</accession>
<evidence type="ECO:0000313" key="2">
    <source>
        <dbReference type="EMBL" id="MFC0240434.1"/>
    </source>
</evidence>
<feature type="region of interest" description="Disordered" evidence="1">
    <location>
        <begin position="1"/>
        <end position="20"/>
    </location>
</feature>
<reference evidence="2 3" key="1">
    <citation type="submission" date="2024-09" db="EMBL/GenBank/DDBJ databases">
        <authorList>
            <person name="Sun Q."/>
            <person name="Mori K."/>
        </authorList>
    </citation>
    <scope>NUCLEOTIDE SEQUENCE [LARGE SCALE GENOMIC DNA]</scope>
    <source>
        <strain evidence="2 3">KCTC 23279</strain>
    </source>
</reference>
<organism evidence="2 3">
    <name type="scientific">Rhodopseudomonas telluris</name>
    <dbReference type="NCBI Taxonomy" id="644215"/>
    <lineage>
        <taxon>Bacteria</taxon>
        <taxon>Pseudomonadati</taxon>
        <taxon>Pseudomonadota</taxon>
        <taxon>Alphaproteobacteria</taxon>
        <taxon>Hyphomicrobiales</taxon>
        <taxon>Nitrobacteraceae</taxon>
        <taxon>Rhodopseudomonas</taxon>
    </lineage>
</organism>
<keyword evidence="3" id="KW-1185">Reference proteome</keyword>
<comment type="caution">
    <text evidence="2">The sequence shown here is derived from an EMBL/GenBank/DDBJ whole genome shotgun (WGS) entry which is preliminary data.</text>
</comment>
<dbReference type="RefSeq" id="WP_378386314.1">
    <property type="nucleotide sequence ID" value="NZ_JBHLWM010000003.1"/>
</dbReference>
<keyword evidence="2" id="KW-0282">Flagellum</keyword>
<evidence type="ECO:0000313" key="3">
    <source>
        <dbReference type="Proteomes" id="UP001589775"/>
    </source>
</evidence>
<keyword evidence="2" id="KW-0969">Cilium</keyword>
<protein>
    <submittedName>
        <fullName evidence="2">Flagellar protein FlgN</fullName>
    </submittedName>
</protein>
<dbReference type="Proteomes" id="UP001589775">
    <property type="component" value="Unassembled WGS sequence"/>
</dbReference>